<feature type="compositionally biased region" description="Polar residues" evidence="1">
    <location>
        <begin position="637"/>
        <end position="648"/>
    </location>
</feature>
<evidence type="ECO:0000313" key="3">
    <source>
        <dbReference type="EMBL" id="KAI2660808.1"/>
    </source>
</evidence>
<dbReference type="InterPro" id="IPR029332">
    <property type="entry name" value="PEHE_dom"/>
</dbReference>
<gene>
    <name evidence="3" type="ORF">H4Q32_008477</name>
</gene>
<dbReference type="EMBL" id="JACTAM010000009">
    <property type="protein sequence ID" value="KAI2660808.1"/>
    <property type="molecule type" value="Genomic_DNA"/>
</dbReference>
<accession>A0ABQ8MG47</accession>
<sequence>MSLELQFSCNVISLGSEVIYPGLPGRGIGNESISYPHISSKISGNMDSSGVALGLDVDNSFGQMIWQNLPSMVHLDVLSSKGSPQLPEVLLSPLFQDSRPKAFLLSSPEPLLTLLSLNRNSPGTPLGAPQMPILEDNEQDWVEHGHNLTHGFSTRDCQAGSKSLFLEQAPQRSRRNNALNQTLVGSVEEIKEGLMIQSLWHLSQHVSLANRASCLQQRVLAMLGEHACRHYNHQLDGLKKELLEAHCSSKLTSGHLFETFKAVEMQEVEQALMRNLQYPQAHKQPLKFRDLQNLAHNGHAVLHGVLEALDSDATVSSSDEEWDHDDTKGTSVESHCHVCEWRWLKDRAELCSRWTWLQMRVSELDSQIQQLGKLRQQILSNKGRVILAESQPLTDKQIQHTLWTETMDLSFTAGNMRDLHSDLEMEPSSPTRLLRNIERQSAQLTQIVNSLMPSLCASPSSSPMSKGPCNHWRGQQKTAYSGGPQSLHKARQKRKRTCHRRQYLPQVDVTCMSARTRPLLTYHKPRLFVMDPLSHKEQVLESSSSLCPNCASCDPACHHRKERTDGKVHPVLSLSSETPSSFHLQSSLFKDSLLQRSLLLKTEHSRPHYRLRSGGRAVYPQSCSFQTMSGDQHRLTNHSSSQIQPEGTSHTYTHSITYANCNHQLKNERRLKRHRRESTPIRWARTRDHHSQDYREGKRRRRCSKRTMDISSITPKSDLVFQSDDSHVEESSEDVTISYCTPTQQRNSQFSSRRRNCESIFSTDDIVVPMSLFASVKVERLLYKDILTPSWRKVNISPLLKRDEDEQEERMSDEDFFQRHKSYEHREKLLGSYWDQDRRHSIRPSRKSWSSVSARDHLAHCRPPVHSPVPFTWTFSPSEDPSESSVDEQEPLQPWRRRIFPLTSEDEEALRCDVHKSFI</sequence>
<feature type="region of interest" description="Disordered" evidence="1">
    <location>
        <begin position="687"/>
        <end position="706"/>
    </location>
</feature>
<dbReference type="Pfam" id="PF15275">
    <property type="entry name" value="PEHE"/>
    <property type="match status" value="1"/>
</dbReference>
<dbReference type="PANTHER" id="PTHR22443">
    <property type="entry name" value="NON-SPECIFIC LETHAL 1, ISOFORM M"/>
    <property type="match status" value="1"/>
</dbReference>
<dbReference type="InterPro" id="IPR026180">
    <property type="entry name" value="NSL1"/>
</dbReference>
<dbReference type="Gene3D" id="6.10.250.3170">
    <property type="match status" value="1"/>
</dbReference>
<proteinExistence type="predicted"/>
<protein>
    <submittedName>
        <fullName evidence="3">KAT8 regulatory NSL complex subunit 1-like protein</fullName>
    </submittedName>
</protein>
<dbReference type="PANTHER" id="PTHR22443:SF16">
    <property type="entry name" value="KAT8 REGULATORY NSL COMPLEX SUBUNIT 1-LIKE PROTEIN"/>
    <property type="match status" value="1"/>
</dbReference>
<organism evidence="3 4">
    <name type="scientific">Labeo rohita</name>
    <name type="common">Indian major carp</name>
    <name type="synonym">Cyprinus rohita</name>
    <dbReference type="NCBI Taxonomy" id="84645"/>
    <lineage>
        <taxon>Eukaryota</taxon>
        <taxon>Metazoa</taxon>
        <taxon>Chordata</taxon>
        <taxon>Craniata</taxon>
        <taxon>Vertebrata</taxon>
        <taxon>Euteleostomi</taxon>
        <taxon>Actinopterygii</taxon>
        <taxon>Neopterygii</taxon>
        <taxon>Teleostei</taxon>
        <taxon>Ostariophysi</taxon>
        <taxon>Cypriniformes</taxon>
        <taxon>Cyprinidae</taxon>
        <taxon>Labeoninae</taxon>
        <taxon>Labeonini</taxon>
        <taxon>Labeo</taxon>
    </lineage>
</organism>
<evidence type="ECO:0000259" key="2">
    <source>
        <dbReference type="PROSITE" id="PS52052"/>
    </source>
</evidence>
<comment type="caution">
    <text evidence="3">The sequence shown here is derived from an EMBL/GenBank/DDBJ whole genome shotgun (WGS) entry which is preliminary data.</text>
</comment>
<feature type="domain" description="PEHE" evidence="2">
    <location>
        <begin position="785"/>
        <end position="895"/>
    </location>
</feature>
<feature type="compositionally biased region" description="Basic and acidic residues" evidence="1">
    <location>
        <begin position="687"/>
        <end position="696"/>
    </location>
</feature>
<reference evidence="3 4" key="1">
    <citation type="submission" date="2022-01" db="EMBL/GenBank/DDBJ databases">
        <title>A high-quality chromosome-level genome assembly of rohu carp, Labeo rohita.</title>
        <authorList>
            <person name="Arick M.A. II"/>
            <person name="Hsu C.-Y."/>
            <person name="Magbanua Z."/>
            <person name="Pechanova O."/>
            <person name="Grover C."/>
            <person name="Miller E."/>
            <person name="Thrash A."/>
            <person name="Ezzel L."/>
            <person name="Alam S."/>
            <person name="Benzie J."/>
            <person name="Hamilton M."/>
            <person name="Karsi A."/>
            <person name="Lawrence M.L."/>
            <person name="Peterson D.G."/>
        </authorList>
    </citation>
    <scope>NUCLEOTIDE SEQUENCE [LARGE SCALE GENOMIC DNA]</scope>
    <source>
        <strain evidence="4">BAU-BD-2019</strain>
        <tissue evidence="3">Blood</tissue>
    </source>
</reference>
<dbReference type="Proteomes" id="UP000830375">
    <property type="component" value="Unassembled WGS sequence"/>
</dbReference>
<name>A0ABQ8MG47_LABRO</name>
<evidence type="ECO:0000313" key="4">
    <source>
        <dbReference type="Proteomes" id="UP000830375"/>
    </source>
</evidence>
<feature type="region of interest" description="Disordered" evidence="1">
    <location>
        <begin position="629"/>
        <end position="648"/>
    </location>
</feature>
<dbReference type="PROSITE" id="PS52052">
    <property type="entry name" value="PEHE"/>
    <property type="match status" value="1"/>
</dbReference>
<keyword evidence="4" id="KW-1185">Reference proteome</keyword>
<dbReference type="SMART" id="SM01300">
    <property type="entry name" value="PEHE"/>
    <property type="match status" value="1"/>
</dbReference>
<evidence type="ECO:0000256" key="1">
    <source>
        <dbReference type="SAM" id="MobiDB-lite"/>
    </source>
</evidence>
<feature type="region of interest" description="Disordered" evidence="1">
    <location>
        <begin position="457"/>
        <end position="494"/>
    </location>
</feature>